<sequence>MRIAIVSPYSWSYPGGVARHIEALAAAHRDDGHEVRIITPVDPVDQLSSRLHGGTAPQQRQLDGHIVDLGRTVGIPANGAVSNLSLSPGAVQRLGQTLADGQFDVVHIHEPVVPLISWMALNCRSTALVATYHTYSTNRLTQGVANLFGARRRMGRLHARIAVSEAASWTARRFYGGRYSVIANGVELPASGPSVKAVGEAGKLKLVFVGQAVDRKGLPVLLSAFEGLRDYVDAELTIIGATEDDVEPLLIDPRAVSVAGLVDDAEKQRLLAEADLLVAPSLGGESFGMVLTEAFAAGTPVVASDIAGYRDVVTNGDNGLLVPHGDPVALAEALRDLALDPDRRAELGRGAAASAAQYGWALIGGRTIEVYEQAIAAHAAQLADPARVSRSADGVRLAADGLPAVPPQRLATIEPEPAGGWRRARLRSAVRRGALALAAGVAIGLSLVALEKIGVDRVISSLLQSSPTWVLAAVAVMGLSMLLRSISWHAILHAALPDRRLTQLDTLRATAIGVLMSSTLPARLGEPARAIVISRRAGRPRETMPTVVGTLVSQTILNVLALLILAAIALSSVPIFNQRHGALVAVVLVPVILLAIVLIVPAVLAASGSERFGRTRAVIRPLLKAARQVRSGLRVFTHPRDGSTALVAQLSAWALQALACYLLLLAIGLDGRTGIGAAAAVLLAVNVTALVPATPANVGVFQAACVAVLTGAYGVSAADALGYGIVLQAVEVATAVLMGVPALLGEGLSWRDVRMRALHSTPVRLGPVAGSVGVAEADPSGR</sequence>
<keyword evidence="4 6" id="KW-1133">Transmembrane helix</keyword>
<gene>
    <name evidence="8" type="ORF">UFOPK3522_00465</name>
</gene>
<evidence type="ECO:0000256" key="4">
    <source>
        <dbReference type="ARBA" id="ARBA00022989"/>
    </source>
</evidence>
<dbReference type="Gene3D" id="3.40.50.2000">
    <property type="entry name" value="Glycogen Phosphorylase B"/>
    <property type="match status" value="2"/>
</dbReference>
<dbReference type="GO" id="GO:0016757">
    <property type="term" value="F:glycosyltransferase activity"/>
    <property type="evidence" value="ECO:0007669"/>
    <property type="project" value="TreeGrafter"/>
</dbReference>
<feature type="domain" description="Glycosyltransferase subfamily 4-like N-terminal" evidence="7">
    <location>
        <begin position="14"/>
        <end position="188"/>
    </location>
</feature>
<accession>A0A6J5ZER5</accession>
<dbReference type="Pfam" id="PF13692">
    <property type="entry name" value="Glyco_trans_1_4"/>
    <property type="match status" value="1"/>
</dbReference>
<dbReference type="SUPFAM" id="SSF53756">
    <property type="entry name" value="UDP-Glycosyltransferase/glycogen phosphorylase"/>
    <property type="match status" value="1"/>
</dbReference>
<proteinExistence type="predicted"/>
<feature type="transmembrane region" description="Helical" evidence="6">
    <location>
        <begin position="673"/>
        <end position="691"/>
    </location>
</feature>
<dbReference type="CDD" id="cd03801">
    <property type="entry name" value="GT4_PimA-like"/>
    <property type="match status" value="1"/>
</dbReference>
<dbReference type="AlphaFoldDB" id="A0A6J5ZER5"/>
<organism evidence="8">
    <name type="scientific">freshwater metagenome</name>
    <dbReference type="NCBI Taxonomy" id="449393"/>
    <lineage>
        <taxon>unclassified sequences</taxon>
        <taxon>metagenomes</taxon>
        <taxon>ecological metagenomes</taxon>
    </lineage>
</organism>
<evidence type="ECO:0000256" key="6">
    <source>
        <dbReference type="SAM" id="Phobius"/>
    </source>
</evidence>
<feature type="transmembrane region" description="Helical" evidence="6">
    <location>
        <begin position="429"/>
        <end position="449"/>
    </location>
</feature>
<evidence type="ECO:0000256" key="3">
    <source>
        <dbReference type="ARBA" id="ARBA00022692"/>
    </source>
</evidence>
<dbReference type="InterPro" id="IPR022791">
    <property type="entry name" value="L-PG_synthase/AglD"/>
</dbReference>
<evidence type="ECO:0000313" key="8">
    <source>
        <dbReference type="EMBL" id="CAB4339537.1"/>
    </source>
</evidence>
<feature type="transmembrane region" description="Helical" evidence="6">
    <location>
        <begin position="644"/>
        <end position="667"/>
    </location>
</feature>
<dbReference type="PANTHER" id="PTHR45947">
    <property type="entry name" value="SULFOQUINOVOSYL TRANSFERASE SQD2"/>
    <property type="match status" value="1"/>
</dbReference>
<keyword evidence="5 6" id="KW-0472">Membrane</keyword>
<feature type="transmembrane region" description="Helical" evidence="6">
    <location>
        <begin position="698"/>
        <end position="715"/>
    </location>
</feature>
<evidence type="ECO:0000259" key="7">
    <source>
        <dbReference type="Pfam" id="PF13439"/>
    </source>
</evidence>
<dbReference type="InterPro" id="IPR028098">
    <property type="entry name" value="Glyco_trans_4-like_N"/>
</dbReference>
<evidence type="ECO:0000256" key="1">
    <source>
        <dbReference type="ARBA" id="ARBA00004651"/>
    </source>
</evidence>
<evidence type="ECO:0000256" key="5">
    <source>
        <dbReference type="ARBA" id="ARBA00023136"/>
    </source>
</evidence>
<feature type="transmembrane region" description="Helical" evidence="6">
    <location>
        <begin position="721"/>
        <end position="744"/>
    </location>
</feature>
<feature type="transmembrane region" description="Helical" evidence="6">
    <location>
        <begin position="546"/>
        <end position="570"/>
    </location>
</feature>
<dbReference type="Pfam" id="PF03706">
    <property type="entry name" value="LPG_synthase_TM"/>
    <property type="match status" value="1"/>
</dbReference>
<dbReference type="GO" id="GO:0005886">
    <property type="term" value="C:plasma membrane"/>
    <property type="evidence" value="ECO:0007669"/>
    <property type="project" value="UniProtKB-SubCell"/>
</dbReference>
<reference evidence="8" key="1">
    <citation type="submission" date="2020-05" db="EMBL/GenBank/DDBJ databases">
        <authorList>
            <person name="Chiriac C."/>
            <person name="Salcher M."/>
            <person name="Ghai R."/>
            <person name="Kavagutti S V."/>
        </authorList>
    </citation>
    <scope>NUCLEOTIDE SEQUENCE</scope>
</reference>
<feature type="transmembrane region" description="Helical" evidence="6">
    <location>
        <begin position="582"/>
        <end position="606"/>
    </location>
</feature>
<feature type="transmembrane region" description="Helical" evidence="6">
    <location>
        <begin position="469"/>
        <end position="491"/>
    </location>
</feature>
<comment type="subcellular location">
    <subcellularLocation>
        <location evidence="1">Cell membrane</location>
        <topology evidence="1">Multi-pass membrane protein</topology>
    </subcellularLocation>
</comment>
<keyword evidence="2" id="KW-1003">Cell membrane</keyword>
<dbReference type="PANTHER" id="PTHR45947:SF13">
    <property type="entry name" value="TRANSFERASE"/>
    <property type="match status" value="1"/>
</dbReference>
<name>A0A6J5ZER5_9ZZZZ</name>
<protein>
    <submittedName>
        <fullName evidence="8">Unannotated protein</fullName>
    </submittedName>
</protein>
<evidence type="ECO:0000256" key="2">
    <source>
        <dbReference type="ARBA" id="ARBA00022475"/>
    </source>
</evidence>
<dbReference type="EMBL" id="CAESAO010000025">
    <property type="protein sequence ID" value="CAB4339537.1"/>
    <property type="molecule type" value="Genomic_DNA"/>
</dbReference>
<dbReference type="Pfam" id="PF13439">
    <property type="entry name" value="Glyco_transf_4"/>
    <property type="match status" value="1"/>
</dbReference>
<dbReference type="InterPro" id="IPR050194">
    <property type="entry name" value="Glycosyltransferase_grp1"/>
</dbReference>
<keyword evidence="3 6" id="KW-0812">Transmembrane</keyword>